<evidence type="ECO:0000313" key="3">
    <source>
        <dbReference type="Proteomes" id="UP000239649"/>
    </source>
</evidence>
<dbReference type="AlphaFoldDB" id="A0A2P6VCI8"/>
<evidence type="ECO:0000256" key="1">
    <source>
        <dbReference type="SAM" id="MobiDB-lite"/>
    </source>
</evidence>
<name>A0A2P6VCI8_9CHLO</name>
<dbReference type="EMBL" id="LHPF02000013">
    <property type="protein sequence ID" value="PSC71815.1"/>
    <property type="molecule type" value="Genomic_DNA"/>
</dbReference>
<organism evidence="2 3">
    <name type="scientific">Micractinium conductrix</name>
    <dbReference type="NCBI Taxonomy" id="554055"/>
    <lineage>
        <taxon>Eukaryota</taxon>
        <taxon>Viridiplantae</taxon>
        <taxon>Chlorophyta</taxon>
        <taxon>core chlorophytes</taxon>
        <taxon>Trebouxiophyceae</taxon>
        <taxon>Chlorellales</taxon>
        <taxon>Chlorellaceae</taxon>
        <taxon>Chlorella clade</taxon>
        <taxon>Micractinium</taxon>
    </lineage>
</organism>
<gene>
    <name evidence="2" type="ORF">C2E20_4873</name>
</gene>
<protein>
    <submittedName>
        <fullName evidence="2">Uncharacterized protein</fullName>
    </submittedName>
</protein>
<dbReference type="Proteomes" id="UP000239649">
    <property type="component" value="Unassembled WGS sequence"/>
</dbReference>
<feature type="region of interest" description="Disordered" evidence="1">
    <location>
        <begin position="479"/>
        <end position="524"/>
    </location>
</feature>
<keyword evidence="3" id="KW-1185">Reference proteome</keyword>
<proteinExistence type="predicted"/>
<reference evidence="2 3" key="1">
    <citation type="journal article" date="2018" name="Plant J.">
        <title>Genome sequences of Chlorella sorokiniana UTEX 1602 and Micractinium conductrix SAG 241.80: implications to maltose excretion by a green alga.</title>
        <authorList>
            <person name="Arriola M.B."/>
            <person name="Velmurugan N."/>
            <person name="Zhang Y."/>
            <person name="Plunkett M.H."/>
            <person name="Hondzo H."/>
            <person name="Barney B.M."/>
        </authorList>
    </citation>
    <scope>NUCLEOTIDE SEQUENCE [LARGE SCALE GENOMIC DNA]</scope>
    <source>
        <strain evidence="2 3">SAG 241.80</strain>
    </source>
</reference>
<comment type="caution">
    <text evidence="2">The sequence shown here is derived from an EMBL/GenBank/DDBJ whole genome shotgun (WGS) entry which is preliminary data.</text>
</comment>
<feature type="region of interest" description="Disordered" evidence="1">
    <location>
        <begin position="45"/>
        <end position="78"/>
    </location>
</feature>
<evidence type="ECO:0000313" key="2">
    <source>
        <dbReference type="EMBL" id="PSC71815.1"/>
    </source>
</evidence>
<dbReference type="OrthoDB" id="10666772at2759"/>
<feature type="compositionally biased region" description="Gly residues" evidence="1">
    <location>
        <begin position="226"/>
        <end position="255"/>
    </location>
</feature>
<sequence>MLSLAAARWLQAQPGGLMASLRATAALWSASAQLPAAFGSLVPFSAGTSSSEDPQPQPPQRQQLQKEAQAPRRRRRSQRVASILRQSAAPLQPWKLDGAPDDLTAALKAAESCQQVARLLVTQRTAVSSIHVEVAIMHMGRLVRRFGGGPLPADREAFFGACEVLFGLLEQEGRQLPVGGATTLLGACASARLPLPRPQAATLEEHLLAGVSEELGWTSGTEEGDGGGGGGDGSEGISSTGGGGSSGSSGGGRGRTTGRPRSLARLLDALVNAEFPMSPPLRAALHAALLRGLPRADAGPASRMLSCSRKLRLLPEPALLQAFLDFARDRLAGAPHDVACAFAPRLLLALELQGWTFGAATAEQQAVVAALQDILLADVEGLQAADRRGKPPSPSELRNKLGTLTHWIHLTAAVGFTPEQRVVDAACAYLQQHEGQLSQRQLGWLSGAFQAWGWDQQQHGLARLDSSSGGVLAEQQQAQLNREAVQQERQVDVTDSGAAAQQAAQQGEPEAAGRDAAAAQAQQA</sequence>
<accession>A0A2P6VCI8</accession>
<feature type="region of interest" description="Disordered" evidence="1">
    <location>
        <begin position="214"/>
        <end position="259"/>
    </location>
</feature>
<feature type="compositionally biased region" description="Low complexity" evidence="1">
    <location>
        <begin position="497"/>
        <end position="524"/>
    </location>
</feature>